<dbReference type="Pfam" id="PF10328">
    <property type="entry name" value="7TM_GPCR_Srx"/>
    <property type="match status" value="1"/>
</dbReference>
<keyword evidence="1" id="KW-0812">Transmembrane</keyword>
<evidence type="ECO:0000256" key="1">
    <source>
        <dbReference type="SAM" id="Phobius"/>
    </source>
</evidence>
<feature type="transmembrane region" description="Helical" evidence="1">
    <location>
        <begin position="271"/>
        <end position="291"/>
    </location>
</feature>
<proteinExistence type="predicted"/>
<organism evidence="3 4">
    <name type="scientific">Caenorhabditis angaria</name>
    <dbReference type="NCBI Taxonomy" id="860376"/>
    <lineage>
        <taxon>Eukaryota</taxon>
        <taxon>Metazoa</taxon>
        <taxon>Ecdysozoa</taxon>
        <taxon>Nematoda</taxon>
        <taxon>Chromadorea</taxon>
        <taxon>Rhabditida</taxon>
        <taxon>Rhabditina</taxon>
        <taxon>Rhabditomorpha</taxon>
        <taxon>Rhabditoidea</taxon>
        <taxon>Rhabditidae</taxon>
        <taxon>Peloderinae</taxon>
        <taxon>Caenorhabditis</taxon>
    </lineage>
</organism>
<keyword evidence="4" id="KW-1185">Reference proteome</keyword>
<feature type="transmembrane region" description="Helical" evidence="1">
    <location>
        <begin position="20"/>
        <end position="41"/>
    </location>
</feature>
<feature type="transmembrane region" description="Helical" evidence="1">
    <location>
        <begin position="62"/>
        <end position="80"/>
    </location>
</feature>
<protein>
    <recommendedName>
        <fullName evidence="2">7TM GPCR serpentine receptor class x (Srx) domain-containing protein</fullName>
    </recommendedName>
</protein>
<keyword evidence="1" id="KW-0472">Membrane</keyword>
<feature type="transmembrane region" description="Helical" evidence="1">
    <location>
        <begin position="230"/>
        <end position="251"/>
    </location>
</feature>
<gene>
    <name evidence="3" type="ORF">CAMP_LOCUS16408</name>
</gene>
<reference evidence="3" key="1">
    <citation type="submission" date="2022-11" db="EMBL/GenBank/DDBJ databases">
        <authorList>
            <person name="Kikuchi T."/>
        </authorList>
    </citation>
    <scope>NUCLEOTIDE SEQUENCE</scope>
    <source>
        <strain evidence="3">PS1010</strain>
    </source>
</reference>
<accession>A0A9P1IZ78</accession>
<comment type="caution">
    <text evidence="3">The sequence shown here is derived from an EMBL/GenBank/DDBJ whole genome shotgun (WGS) entry which is preliminary data.</text>
</comment>
<dbReference type="PANTHER" id="PTHR23017">
    <property type="entry name" value="SERPENTINE RECEPTOR, CLASS X"/>
    <property type="match status" value="1"/>
</dbReference>
<dbReference type="Gene3D" id="1.20.1070.10">
    <property type="entry name" value="Rhodopsin 7-helix transmembrane proteins"/>
    <property type="match status" value="1"/>
</dbReference>
<dbReference type="Proteomes" id="UP001152747">
    <property type="component" value="Unassembled WGS sequence"/>
</dbReference>
<dbReference type="AlphaFoldDB" id="A0A9P1IZ78"/>
<dbReference type="InterPro" id="IPR019430">
    <property type="entry name" value="7TM_GPCR_serpentine_rcpt_Srx"/>
</dbReference>
<feature type="transmembrane region" description="Helical" evidence="1">
    <location>
        <begin position="188"/>
        <end position="207"/>
    </location>
</feature>
<dbReference type="EMBL" id="CANHGI010000005">
    <property type="protein sequence ID" value="CAI5453771.1"/>
    <property type="molecule type" value="Genomic_DNA"/>
</dbReference>
<evidence type="ECO:0000313" key="4">
    <source>
        <dbReference type="Proteomes" id="UP001152747"/>
    </source>
</evidence>
<name>A0A9P1IZ78_9PELO</name>
<dbReference type="PANTHER" id="PTHR23017:SF24">
    <property type="entry name" value="7TM GPCR SERPENTINE RECEPTOR CLASS X (SRX) DOMAIN-CONTAINING PROTEIN-RELATED"/>
    <property type="match status" value="1"/>
</dbReference>
<feature type="transmembrane region" description="Helical" evidence="1">
    <location>
        <begin position="133"/>
        <end position="153"/>
    </location>
</feature>
<evidence type="ECO:0000259" key="2">
    <source>
        <dbReference type="Pfam" id="PF10328"/>
    </source>
</evidence>
<sequence>MFSDIVYQSGDQYIQSLDDFKAGICIVIPCMIGFLMSCLAIRGCYKIPSMNSPFGYLTKYQLFSQVIASLNSGGFYFFGVLLDIKCVINNSNIFGLLTKILLPLILSLSLNRFLALIAPLFYQHIYQLKYRRICVLACCTIPVVYTMIFTWTYDCGYKFYHYGWVFSFIISDTCGTKFEVLLRGAQSLLSSSILFLDVCTLVLLVCFRKRVLKIKSAEIRKREISFGQQVVIQGFVFMLHGLWYSVAYKWFPQSIPENWRIFWTSSFSANLLHIFDTGVIFIFNTEFAKWLRPKIQKPLDSESVATTVL</sequence>
<evidence type="ECO:0000313" key="3">
    <source>
        <dbReference type="EMBL" id="CAI5453771.1"/>
    </source>
</evidence>
<feature type="domain" description="7TM GPCR serpentine receptor class x (Srx)" evidence="2">
    <location>
        <begin position="30"/>
        <end position="284"/>
    </location>
</feature>
<feature type="transmembrane region" description="Helical" evidence="1">
    <location>
        <begin position="100"/>
        <end position="121"/>
    </location>
</feature>
<keyword evidence="1" id="KW-1133">Transmembrane helix</keyword>